<dbReference type="GO" id="GO:0005886">
    <property type="term" value="C:plasma membrane"/>
    <property type="evidence" value="ECO:0007669"/>
    <property type="project" value="UniProtKB-SubCell"/>
</dbReference>
<dbReference type="Pfam" id="PF00122">
    <property type="entry name" value="E1-E2_ATPase"/>
    <property type="match status" value="1"/>
</dbReference>
<gene>
    <name evidence="18" type="ORF">RLTM_09603</name>
</gene>
<dbReference type="InterPro" id="IPR044492">
    <property type="entry name" value="P_typ_ATPase_HD_dom"/>
</dbReference>
<evidence type="ECO:0000256" key="12">
    <source>
        <dbReference type="ARBA" id="ARBA00022989"/>
    </source>
</evidence>
<dbReference type="GO" id="GO:0043682">
    <property type="term" value="F:P-type divalent copper transporter activity"/>
    <property type="evidence" value="ECO:0007669"/>
    <property type="project" value="TreeGrafter"/>
</dbReference>
<dbReference type="Gene3D" id="3.40.50.1000">
    <property type="entry name" value="HAD superfamily/HAD-like"/>
    <property type="match status" value="1"/>
</dbReference>
<evidence type="ECO:0000313" key="18">
    <source>
        <dbReference type="EMBL" id="EIA38591.1"/>
    </source>
</evidence>
<feature type="compositionally biased region" description="Basic residues" evidence="16">
    <location>
        <begin position="7"/>
        <end position="16"/>
    </location>
</feature>
<dbReference type="Proteomes" id="UP000053186">
    <property type="component" value="Unassembled WGS sequence"/>
</dbReference>
<feature type="transmembrane region" description="Helical" evidence="15">
    <location>
        <begin position="143"/>
        <end position="160"/>
    </location>
</feature>
<evidence type="ECO:0000256" key="10">
    <source>
        <dbReference type="ARBA" id="ARBA00022842"/>
    </source>
</evidence>
<evidence type="ECO:0000256" key="3">
    <source>
        <dbReference type="ARBA" id="ARBA00022448"/>
    </source>
</evidence>
<evidence type="ECO:0000256" key="8">
    <source>
        <dbReference type="ARBA" id="ARBA00022741"/>
    </source>
</evidence>
<dbReference type="GO" id="GO:0055070">
    <property type="term" value="P:copper ion homeostasis"/>
    <property type="evidence" value="ECO:0007669"/>
    <property type="project" value="TreeGrafter"/>
</dbReference>
<dbReference type="SFLD" id="SFLDS00003">
    <property type="entry name" value="Haloacid_Dehalogenase"/>
    <property type="match status" value="1"/>
</dbReference>
<name>H7GHZ5_9DEIN</name>
<keyword evidence="4 15" id="KW-1003">Cell membrane</keyword>
<evidence type="ECO:0000313" key="19">
    <source>
        <dbReference type="Proteomes" id="UP000053186"/>
    </source>
</evidence>
<proteinExistence type="inferred from homology"/>
<feature type="domain" description="P-type ATPase A" evidence="17">
    <location>
        <begin position="178"/>
        <end position="278"/>
    </location>
</feature>
<dbReference type="InterPro" id="IPR023214">
    <property type="entry name" value="HAD_sf"/>
</dbReference>
<dbReference type="PATRIC" id="fig|456163.3.peg.1881"/>
<keyword evidence="14 15" id="KW-0472">Membrane</keyword>
<dbReference type="InterPro" id="IPR036412">
    <property type="entry name" value="HAD-like_sf"/>
</dbReference>
<dbReference type="PANTHER" id="PTHR43520">
    <property type="entry name" value="ATP7, ISOFORM B"/>
    <property type="match status" value="1"/>
</dbReference>
<keyword evidence="12 15" id="KW-1133">Transmembrane helix</keyword>
<keyword evidence="19" id="KW-1185">Reference proteome</keyword>
<dbReference type="EMBL" id="AIJQ01000016">
    <property type="protein sequence ID" value="EIA38591.1"/>
    <property type="molecule type" value="Genomic_DNA"/>
</dbReference>
<dbReference type="CDD" id="cd07552">
    <property type="entry name" value="P-type_ATPase_Cu-like"/>
    <property type="match status" value="1"/>
</dbReference>
<evidence type="ECO:0000256" key="11">
    <source>
        <dbReference type="ARBA" id="ARBA00022967"/>
    </source>
</evidence>
<dbReference type="GO" id="GO:0005524">
    <property type="term" value="F:ATP binding"/>
    <property type="evidence" value="ECO:0007669"/>
    <property type="project" value="UniProtKB-UniRule"/>
</dbReference>
<evidence type="ECO:0000256" key="5">
    <source>
        <dbReference type="ARBA" id="ARBA00022553"/>
    </source>
</evidence>
<dbReference type="InterPro" id="IPR018303">
    <property type="entry name" value="ATPase_P-typ_P_site"/>
</dbReference>
<evidence type="ECO:0000256" key="4">
    <source>
        <dbReference type="ARBA" id="ARBA00022475"/>
    </source>
</evidence>
<dbReference type="GO" id="GO:0016887">
    <property type="term" value="F:ATP hydrolysis activity"/>
    <property type="evidence" value="ECO:0007669"/>
    <property type="project" value="InterPro"/>
</dbReference>
<dbReference type="PRINTS" id="PR00119">
    <property type="entry name" value="CATATPASE"/>
</dbReference>
<dbReference type="PROSITE" id="PS00154">
    <property type="entry name" value="ATPASE_E1_E2"/>
    <property type="match status" value="1"/>
</dbReference>
<keyword evidence="7 15" id="KW-0479">Metal-binding</keyword>
<comment type="subcellular location">
    <subcellularLocation>
        <location evidence="1">Cell membrane</location>
        <topology evidence="1">Multi-pass membrane protein</topology>
    </subcellularLocation>
</comment>
<dbReference type="InterPro" id="IPR008250">
    <property type="entry name" value="ATPase_P-typ_transduc_dom_A_sf"/>
</dbReference>
<evidence type="ECO:0000256" key="13">
    <source>
        <dbReference type="ARBA" id="ARBA00023065"/>
    </source>
</evidence>
<keyword evidence="3" id="KW-0813">Transport</keyword>
<protein>
    <submittedName>
        <fullName evidence="18">Copper-exporting ATPase</fullName>
    </submittedName>
</protein>
<dbReference type="InterPro" id="IPR027256">
    <property type="entry name" value="P-typ_ATPase_IB"/>
</dbReference>
<keyword evidence="10" id="KW-0460">Magnesium</keyword>
<keyword evidence="6 15" id="KW-0812">Transmembrane</keyword>
<dbReference type="SFLD" id="SFLDF00027">
    <property type="entry name" value="p-type_atpase"/>
    <property type="match status" value="1"/>
</dbReference>
<sequence>MKDNRTHHAHEHHHHPSPSEPKHAHPSGEHASHTGHDKHAGHTPEMFRDRFFVSLLLTLPILYFSEQLQAWFGYRAAQFPGSAWVNPVLGTILYFYGGLVFLKGALRELRARTPGMMTLIALGITAAYGYSLAVSLGLPGKPFYWELATLIDVMLLGHWLEMASVQAASRALEELSKLMPTTAHRILGDRIEDIPVSALKEGDLILIRPGEQVPADGVVVEGASTMNEAFLTGESRPVPKEPGDEVVAGAVNGEGALKVRVTRTGEATTLSQILRLVQEAQASRSRFQALADRAAGWLFYIALTLGTLTFLVWLALGRDFNFALSLAVTVVVIACPHALGLAIPLVTVNATALAARHGILVRNREAFERAREIRFVALDKTGTLTEGRFAVRAVYAEEFSEEEVLSLAAALEAFSEHPLAQAIVEAAEGRGLPRPEVRDFQAVPGKGVEGTLEGKRYRVGRPEWAEELGLRVSEALKRGLREAEGRGESAVALMDEERVLAYFALADRIRPSAKEAVQRLKAMGLTPVMITGDAEAVAKTVAQELGIQRYHARVLPQDKARIVRELKTQGPTAFVGDGINDAPALLEADLGIAIGAGTNVAIEAADLVLVESDPLDVVRALLLARATYAKMVQNLFWATGYNAIALPLAAGVAYPLGHRPFSGGGSAFYEPLHGDRGPKRHAPQTGAPGLD</sequence>
<feature type="transmembrane region" description="Helical" evidence="15">
    <location>
        <begin position="84"/>
        <end position="106"/>
    </location>
</feature>
<evidence type="ECO:0000256" key="2">
    <source>
        <dbReference type="ARBA" id="ARBA00006024"/>
    </source>
</evidence>
<dbReference type="SUPFAM" id="SSF56784">
    <property type="entry name" value="HAD-like"/>
    <property type="match status" value="1"/>
</dbReference>
<feature type="compositionally biased region" description="Basic and acidic residues" evidence="16">
    <location>
        <begin position="20"/>
        <end position="40"/>
    </location>
</feature>
<dbReference type="SUPFAM" id="SSF81653">
    <property type="entry name" value="Calcium ATPase, transduction domain A"/>
    <property type="match status" value="1"/>
</dbReference>
<dbReference type="NCBIfam" id="TIGR01494">
    <property type="entry name" value="ATPase_P-type"/>
    <property type="match status" value="1"/>
</dbReference>
<accession>H7GHZ5</accession>
<comment type="caution">
    <text evidence="18">The sequence shown here is derived from an EMBL/GenBank/DDBJ whole genome shotgun (WGS) entry which is preliminary data.</text>
</comment>
<dbReference type="PANTHER" id="PTHR43520:SF5">
    <property type="entry name" value="CATION-TRANSPORTING P-TYPE ATPASE-RELATED"/>
    <property type="match status" value="1"/>
</dbReference>
<dbReference type="AlphaFoldDB" id="H7GHZ5"/>
<keyword evidence="8 15" id="KW-0547">Nucleotide-binding</keyword>
<keyword evidence="13" id="KW-0406">Ion transport</keyword>
<feature type="transmembrane region" description="Helical" evidence="15">
    <location>
        <begin position="294"/>
        <end position="316"/>
    </location>
</feature>
<dbReference type="NCBIfam" id="TIGR01511">
    <property type="entry name" value="ATPase-IB1_Cu"/>
    <property type="match status" value="1"/>
</dbReference>
<dbReference type="SUPFAM" id="SSF81665">
    <property type="entry name" value="Calcium ATPase, transmembrane domain M"/>
    <property type="match status" value="1"/>
</dbReference>
<dbReference type="InterPro" id="IPR001757">
    <property type="entry name" value="P_typ_ATPase"/>
</dbReference>
<reference evidence="18 19" key="1">
    <citation type="journal article" date="2012" name="J. Bacteriol.">
        <title>Draft genome sequence of Thermus sp. strain RL, isolated from a hot water spring located atop the Himalayan ranges at Manikaran, India.</title>
        <authorList>
            <person name="Dwivedi V."/>
            <person name="Sangwan N."/>
            <person name="Nigam A."/>
            <person name="Garg N."/>
            <person name="Niharika N."/>
            <person name="Khurana P."/>
            <person name="Khurana J.P."/>
            <person name="Lal R."/>
        </authorList>
    </citation>
    <scope>NUCLEOTIDE SEQUENCE [LARGE SCALE GENOMIC DNA]</scope>
    <source>
        <strain evidence="18 19">RL</strain>
    </source>
</reference>
<feature type="region of interest" description="Disordered" evidence="16">
    <location>
        <begin position="672"/>
        <end position="691"/>
    </location>
</feature>
<dbReference type="InterPro" id="IPR023299">
    <property type="entry name" value="ATPase_P-typ_cyto_dom_N"/>
</dbReference>
<feature type="transmembrane region" description="Helical" evidence="15">
    <location>
        <begin position="118"/>
        <end position="137"/>
    </location>
</feature>
<dbReference type="Pfam" id="PF00702">
    <property type="entry name" value="Hydrolase"/>
    <property type="match status" value="1"/>
</dbReference>
<evidence type="ECO:0000256" key="14">
    <source>
        <dbReference type="ARBA" id="ARBA00023136"/>
    </source>
</evidence>
<dbReference type="InterPro" id="IPR023298">
    <property type="entry name" value="ATPase_P-typ_TM_dom_sf"/>
</dbReference>
<dbReference type="FunFam" id="2.70.150.10:FF:000020">
    <property type="entry name" value="Copper-exporting P-type ATPase A"/>
    <property type="match status" value="1"/>
</dbReference>
<feature type="transmembrane region" description="Helical" evidence="15">
    <location>
        <begin position="322"/>
        <end position="355"/>
    </location>
</feature>
<dbReference type="SFLD" id="SFLDG00002">
    <property type="entry name" value="C1.7:_P-type_atpase_like"/>
    <property type="match status" value="1"/>
</dbReference>
<dbReference type="Gene3D" id="2.70.150.10">
    <property type="entry name" value="Calcium-transporting ATPase, cytoplasmic transduction domain A"/>
    <property type="match status" value="1"/>
</dbReference>
<organism evidence="18 19">
    <name type="scientific">Thermus parvatiensis</name>
    <dbReference type="NCBI Taxonomy" id="456163"/>
    <lineage>
        <taxon>Bacteria</taxon>
        <taxon>Thermotogati</taxon>
        <taxon>Deinococcota</taxon>
        <taxon>Deinococci</taxon>
        <taxon>Thermales</taxon>
        <taxon>Thermaceae</taxon>
        <taxon>Thermus</taxon>
    </lineage>
</organism>
<feature type="region of interest" description="Disordered" evidence="16">
    <location>
        <begin position="1"/>
        <end position="40"/>
    </location>
</feature>
<dbReference type="GO" id="GO:0005507">
    <property type="term" value="F:copper ion binding"/>
    <property type="evidence" value="ECO:0007669"/>
    <property type="project" value="TreeGrafter"/>
</dbReference>
<evidence type="ECO:0000256" key="6">
    <source>
        <dbReference type="ARBA" id="ARBA00022692"/>
    </source>
</evidence>
<evidence type="ECO:0000259" key="17">
    <source>
        <dbReference type="Pfam" id="PF00122"/>
    </source>
</evidence>
<keyword evidence="11" id="KW-1278">Translocase</keyword>
<evidence type="ECO:0000256" key="1">
    <source>
        <dbReference type="ARBA" id="ARBA00004651"/>
    </source>
</evidence>
<keyword evidence="5" id="KW-0597">Phosphoprotein</keyword>
<evidence type="ECO:0000256" key="15">
    <source>
        <dbReference type="RuleBase" id="RU362081"/>
    </source>
</evidence>
<dbReference type="Gene3D" id="3.40.1110.10">
    <property type="entry name" value="Calcium-transporting ATPase, cytoplasmic domain N"/>
    <property type="match status" value="1"/>
</dbReference>
<dbReference type="PRINTS" id="PR00120">
    <property type="entry name" value="HATPASE"/>
</dbReference>
<comment type="similarity">
    <text evidence="2 15">Belongs to the cation transport ATPase (P-type) (TC 3.A.3) family. Type IB subfamily.</text>
</comment>
<dbReference type="InterPro" id="IPR059000">
    <property type="entry name" value="ATPase_P-type_domA"/>
</dbReference>
<evidence type="ECO:0000256" key="7">
    <source>
        <dbReference type="ARBA" id="ARBA00022723"/>
    </source>
</evidence>
<evidence type="ECO:0000256" key="16">
    <source>
        <dbReference type="SAM" id="MobiDB-lite"/>
    </source>
</evidence>
<evidence type="ECO:0000256" key="9">
    <source>
        <dbReference type="ARBA" id="ARBA00022840"/>
    </source>
</evidence>
<dbReference type="NCBIfam" id="TIGR01525">
    <property type="entry name" value="ATPase-IB_hvy"/>
    <property type="match status" value="1"/>
</dbReference>
<keyword evidence="9 15" id="KW-0067">ATP-binding</keyword>
<feature type="transmembrane region" description="Helical" evidence="15">
    <location>
        <begin position="51"/>
        <end position="72"/>
    </location>
</feature>